<dbReference type="InterPro" id="IPR031979">
    <property type="entry name" value="DUF4785_N"/>
</dbReference>
<reference evidence="4 5" key="1">
    <citation type="submission" date="2023-08" db="EMBL/GenBank/DDBJ databases">
        <title>Pleionea litopenaei sp. nov., isolated from stomach of juvenile Litopenaeus vannamei.</title>
        <authorList>
            <person name="Rho A.M."/>
            <person name="Hwang C.Y."/>
        </authorList>
    </citation>
    <scope>NUCLEOTIDE SEQUENCE [LARGE SCALE GENOMIC DNA]</scope>
    <source>
        <strain evidence="4 5">HL-JVS1</strain>
    </source>
</reference>
<evidence type="ECO:0000313" key="4">
    <source>
        <dbReference type="EMBL" id="WMS85670.1"/>
    </source>
</evidence>
<dbReference type="Pfam" id="PF20943">
    <property type="entry name" value="DUF4785_3rd"/>
    <property type="match status" value="1"/>
</dbReference>
<dbReference type="RefSeq" id="WP_309200823.1">
    <property type="nucleotide sequence ID" value="NZ_CP133548.1"/>
</dbReference>
<feature type="domain" description="DUF4785" evidence="3">
    <location>
        <begin position="303"/>
        <end position="386"/>
    </location>
</feature>
<evidence type="ECO:0000313" key="5">
    <source>
        <dbReference type="Proteomes" id="UP001239782"/>
    </source>
</evidence>
<feature type="signal peptide" evidence="1">
    <location>
        <begin position="1"/>
        <end position="20"/>
    </location>
</feature>
<feature type="chain" id="PRO_5041462670" evidence="1">
    <location>
        <begin position="21"/>
        <end position="387"/>
    </location>
</feature>
<evidence type="ECO:0000256" key="1">
    <source>
        <dbReference type="SAM" id="SignalP"/>
    </source>
</evidence>
<organism evidence="4 5">
    <name type="scientific">Pleionea litopenaei</name>
    <dbReference type="NCBI Taxonomy" id="3070815"/>
    <lineage>
        <taxon>Bacteria</taxon>
        <taxon>Pseudomonadati</taxon>
        <taxon>Pseudomonadota</taxon>
        <taxon>Gammaproteobacteria</taxon>
        <taxon>Oceanospirillales</taxon>
        <taxon>Pleioneaceae</taxon>
        <taxon>Pleionea</taxon>
    </lineage>
</organism>
<dbReference type="InterPro" id="IPR048295">
    <property type="entry name" value="DUF4785_C"/>
</dbReference>
<proteinExistence type="predicted"/>
<evidence type="ECO:0000259" key="3">
    <source>
        <dbReference type="Pfam" id="PF20943"/>
    </source>
</evidence>
<dbReference type="AlphaFoldDB" id="A0AA51RQH4"/>
<dbReference type="Gene3D" id="2.60.40.3870">
    <property type="entry name" value="Uncharacterised protein PF16024, DUF4785"/>
    <property type="match status" value="1"/>
</dbReference>
<dbReference type="Pfam" id="PF16024">
    <property type="entry name" value="DUF4785_1st"/>
    <property type="match status" value="1"/>
</dbReference>
<dbReference type="Proteomes" id="UP001239782">
    <property type="component" value="Chromosome"/>
</dbReference>
<keyword evidence="1" id="KW-0732">Signal</keyword>
<dbReference type="KEGG" id="plei:Q9312_10635"/>
<dbReference type="EMBL" id="CP133548">
    <property type="protein sequence ID" value="WMS85670.1"/>
    <property type="molecule type" value="Genomic_DNA"/>
</dbReference>
<accession>A0AA51RQH4</accession>
<evidence type="ECO:0000259" key="2">
    <source>
        <dbReference type="Pfam" id="PF16024"/>
    </source>
</evidence>
<dbReference type="Gene3D" id="2.60.120.1370">
    <property type="match status" value="1"/>
</dbReference>
<feature type="domain" description="DUF4785" evidence="2">
    <location>
        <begin position="42"/>
        <end position="193"/>
    </location>
</feature>
<keyword evidence="5" id="KW-1185">Reference proteome</keyword>
<gene>
    <name evidence="4" type="ORF">Q9312_10635</name>
</gene>
<protein>
    <submittedName>
        <fullName evidence="4">DUF4785 family protein</fullName>
    </submittedName>
</protein>
<sequence>MKLTTLTLLIATSLSGSLMADTSKKAIPTKATTHKVSAPSMANKSTEAVSFTQQLDPDLDVALGVKGLSVVSKSYYQEVSGRELKQGVSLNTAGTAAVIRVTPVKTLVQGKAITPAVIEPDDLELTGASGNFNVNKSGMAIKANSDQLSNTHPGIFKNTAAFVIDEGMGKGNFALKTNRGVADNDRYLIHVFDKNSDVNLSLKTDRPAFADQDTLVVSVNLAGASFKTGSNNATLISPDGRQFPMSLANGKQGVEAKIALTMDTSREPGELWKVVLNSESKEGIPRTAELAVDIHQKTASISNHKFAKGNLSVTINVNEAGRYELRGWMFSQLGKRTEPKAVQYYAKWFEPGQHQINIPIGAKNATGIVLKQLQLLDQSRLAVLETQ</sequence>
<name>A0AA51RQH4_9GAMM</name>